<sequence length="153" mass="17126">MGSFLFERDVKARVRNQSPTKFGLTMSNASSTGIQLAPKRKIFSSETVHKFLRAIENPYPSLFATMIRGLIYDNCIKCPCSLLQLCFAPLQPYLPKIWYSKFGIDNLLNPSNQGSDSEAQAEDTRAGGLRKSIAMLAYLYRGRSSNHEINAIV</sequence>
<dbReference type="EMBL" id="CM001879">
    <property type="protein sequence ID" value="EOX91978.1"/>
    <property type="molecule type" value="Genomic_DNA"/>
</dbReference>
<accession>A0A061DPU0</accession>
<organism evidence="1 2">
    <name type="scientific">Theobroma cacao</name>
    <name type="common">Cacao</name>
    <name type="synonym">Cocoa</name>
    <dbReference type="NCBI Taxonomy" id="3641"/>
    <lineage>
        <taxon>Eukaryota</taxon>
        <taxon>Viridiplantae</taxon>
        <taxon>Streptophyta</taxon>
        <taxon>Embryophyta</taxon>
        <taxon>Tracheophyta</taxon>
        <taxon>Spermatophyta</taxon>
        <taxon>Magnoliopsida</taxon>
        <taxon>eudicotyledons</taxon>
        <taxon>Gunneridae</taxon>
        <taxon>Pentapetalae</taxon>
        <taxon>rosids</taxon>
        <taxon>malvids</taxon>
        <taxon>Malvales</taxon>
        <taxon>Malvaceae</taxon>
        <taxon>Byttnerioideae</taxon>
        <taxon>Theobroma</taxon>
    </lineage>
</organism>
<protein>
    <submittedName>
        <fullName evidence="1">Uncharacterized protein</fullName>
    </submittedName>
</protein>
<dbReference type="AlphaFoldDB" id="A0A061DPU0"/>
<proteinExistence type="predicted"/>
<keyword evidence="2" id="KW-1185">Reference proteome</keyword>
<evidence type="ECO:0000313" key="1">
    <source>
        <dbReference type="EMBL" id="EOX91978.1"/>
    </source>
</evidence>
<reference evidence="1 2" key="1">
    <citation type="journal article" date="2013" name="Genome Biol.">
        <title>The genome sequence of the most widely cultivated cacao type and its use to identify candidate genes regulating pod color.</title>
        <authorList>
            <person name="Motamayor J.C."/>
            <person name="Mockaitis K."/>
            <person name="Schmutz J."/>
            <person name="Haiminen N."/>
            <person name="Iii D.L."/>
            <person name="Cornejo O."/>
            <person name="Findley S.D."/>
            <person name="Zheng P."/>
            <person name="Utro F."/>
            <person name="Royaert S."/>
            <person name="Saski C."/>
            <person name="Jenkins J."/>
            <person name="Podicheti R."/>
            <person name="Zhao M."/>
            <person name="Scheffler B.E."/>
            <person name="Stack J.C."/>
            <person name="Feltus F.A."/>
            <person name="Mustiga G.M."/>
            <person name="Amores F."/>
            <person name="Phillips W."/>
            <person name="Marelli J.P."/>
            <person name="May G.D."/>
            <person name="Shapiro H."/>
            <person name="Ma J."/>
            <person name="Bustamante C.D."/>
            <person name="Schnell R.J."/>
            <person name="Main D."/>
            <person name="Gilbert D."/>
            <person name="Parida L."/>
            <person name="Kuhn D.N."/>
        </authorList>
    </citation>
    <scope>NUCLEOTIDE SEQUENCE [LARGE SCALE GENOMIC DNA]</scope>
    <source>
        <strain evidence="2">cv. Matina 1-6</strain>
    </source>
</reference>
<dbReference type="Gramene" id="EOX91978">
    <property type="protein sequence ID" value="EOX91978"/>
    <property type="gene ID" value="TCM_001010"/>
</dbReference>
<dbReference type="Proteomes" id="UP000026915">
    <property type="component" value="Chromosome 1"/>
</dbReference>
<evidence type="ECO:0000313" key="2">
    <source>
        <dbReference type="Proteomes" id="UP000026915"/>
    </source>
</evidence>
<dbReference type="HOGENOM" id="CLU_1716521_0_0_1"/>
<gene>
    <name evidence="1" type="ORF">TCM_001010</name>
</gene>
<name>A0A061DPU0_THECC</name>
<dbReference type="InParanoid" id="A0A061DPU0"/>